<keyword evidence="8" id="KW-0029">Amino-acid transport</keyword>
<dbReference type="OrthoDB" id="42657at2759"/>
<dbReference type="VEuPathDB" id="FungiDB:A1Q1_01186"/>
<dbReference type="GO" id="GO:0006865">
    <property type="term" value="P:amino acid transport"/>
    <property type="evidence" value="ECO:0007669"/>
    <property type="project" value="UniProtKB-KW"/>
</dbReference>
<feature type="transmembrane region" description="Helical" evidence="8">
    <location>
        <begin position="503"/>
        <end position="522"/>
    </location>
</feature>
<evidence type="ECO:0000256" key="9">
    <source>
        <dbReference type="SAM" id="MobiDB-lite"/>
    </source>
</evidence>
<dbReference type="RefSeq" id="XP_014180936.1">
    <property type="nucleotide sequence ID" value="XM_014325461.1"/>
</dbReference>
<evidence type="ECO:0000256" key="7">
    <source>
        <dbReference type="ARBA" id="ARBA00023136"/>
    </source>
</evidence>
<accession>J5QXY1</accession>
<dbReference type="AlphaFoldDB" id="J5QXY1"/>
<keyword evidence="4 8" id="KW-0812">Transmembrane</keyword>
<evidence type="ECO:0000256" key="8">
    <source>
        <dbReference type="RuleBase" id="RU363073"/>
    </source>
</evidence>
<feature type="transmembrane region" description="Helical" evidence="8">
    <location>
        <begin position="122"/>
        <end position="141"/>
    </location>
</feature>
<dbReference type="GeneID" id="25984700"/>
<sequence>MAAVGDEKPRVEHVERLEAVVSAPSVDDGDLADEKDVQIRTERTAGEAIVAQQTAIPLTGERIPTSKLEYIVFAIFYFQNNGTPIGSQAGPLRQKLLSMAFPDSNKKAIIPWGGTHMFLNSFILDSSGILFAVTLVVMLVVGPYADYGTWRPYILMFGTALCSAMTFGLIGVYKPSQWELANGMWIVGQLGYNISVSFYQATFPSIARNLPAVLRSEADVRAGLRTPEEHDIVDQYERAKLYNICNIVGSALVVIFYGAAIGISYAITHNSTADGVVIKAYRVLLGYFGGAIVVCCLPYFLIGKHRPGQQVPDGVPIWQVGPRQAWSAAKAVVNLRNAVWYLIAYALLGEASGTAGGITGTLQANVINFDPVQNSAFGLLADVAGGLGTVFILFMHKRFKFSIKTLTRYGAIMTLIPQLWGAIGTWTHKIGFHNSWEFWVIQCWNFQTAAWGSYSITMISEVVPAPKMYLFFALFATINRTSGFTGPFISSAINERAHGNTNAAYWFCLGLGLLGIVFVWMVDPDQAKIENAKYLEREANEFYSHEQRQRQRETLEHELNETGVVTAEKDAEKAAH</sequence>
<dbReference type="SUPFAM" id="SSF103473">
    <property type="entry name" value="MFS general substrate transporter"/>
    <property type="match status" value="1"/>
</dbReference>
<keyword evidence="7 8" id="KW-0472">Membrane</keyword>
<dbReference type="InterPro" id="IPR024671">
    <property type="entry name" value="Atg22-like"/>
</dbReference>
<keyword evidence="5 8" id="KW-1133">Transmembrane helix</keyword>
<evidence type="ECO:0000313" key="11">
    <source>
        <dbReference type="Proteomes" id="UP000002748"/>
    </source>
</evidence>
<proteinExistence type="inferred from homology"/>
<evidence type="ECO:0000256" key="1">
    <source>
        <dbReference type="ARBA" id="ARBA00004128"/>
    </source>
</evidence>
<dbReference type="InterPro" id="IPR036259">
    <property type="entry name" value="MFS_trans_sf"/>
</dbReference>
<evidence type="ECO:0000256" key="3">
    <source>
        <dbReference type="ARBA" id="ARBA00022448"/>
    </source>
</evidence>
<comment type="similarity">
    <text evidence="2 8">Belongs to the ATG22 family.</text>
</comment>
<feature type="transmembrane region" description="Helical" evidence="8">
    <location>
        <begin position="406"/>
        <end position="426"/>
    </location>
</feature>
<evidence type="ECO:0000256" key="2">
    <source>
        <dbReference type="ARBA" id="ARBA00006978"/>
    </source>
</evidence>
<organism evidence="10 11">
    <name type="scientific">Trichosporon asahii var. asahii (strain ATCC 90039 / CBS 2479 / JCM 2466 / KCTC 7840 / NBRC 103889/ NCYC 2677 / UAMH 7654)</name>
    <name type="common">Yeast</name>
    <dbReference type="NCBI Taxonomy" id="1186058"/>
    <lineage>
        <taxon>Eukaryota</taxon>
        <taxon>Fungi</taxon>
        <taxon>Dikarya</taxon>
        <taxon>Basidiomycota</taxon>
        <taxon>Agaricomycotina</taxon>
        <taxon>Tremellomycetes</taxon>
        <taxon>Trichosporonales</taxon>
        <taxon>Trichosporonaceae</taxon>
        <taxon>Trichosporon</taxon>
    </lineage>
</organism>
<feature type="compositionally biased region" description="Basic and acidic residues" evidence="9">
    <location>
        <begin position="546"/>
        <end position="560"/>
    </location>
</feature>
<dbReference type="KEGG" id="tasa:A1Q1_01186"/>
<dbReference type="HOGENOM" id="CLU_017518_2_0_1"/>
<evidence type="ECO:0000256" key="6">
    <source>
        <dbReference type="ARBA" id="ARBA00023006"/>
    </source>
</evidence>
<feature type="transmembrane region" description="Helical" evidence="8">
    <location>
        <begin position="469"/>
        <end position="491"/>
    </location>
</feature>
<dbReference type="Gene3D" id="1.20.1250.20">
    <property type="entry name" value="MFS general substrate transporter like domains"/>
    <property type="match status" value="1"/>
</dbReference>
<reference evidence="10 11" key="1">
    <citation type="journal article" date="2012" name="Eukaryot. Cell">
        <title>Draft genome sequence of CBS 2479, the standard type strain of Trichosporon asahii.</title>
        <authorList>
            <person name="Yang R.Y."/>
            <person name="Li H.T."/>
            <person name="Zhu H."/>
            <person name="Zhou G.P."/>
            <person name="Wang M."/>
            <person name="Wang L."/>
        </authorList>
    </citation>
    <scope>NUCLEOTIDE SEQUENCE [LARGE SCALE GENOMIC DNA]</scope>
    <source>
        <strain evidence="11">ATCC 90039 / CBS 2479 / JCM 2466 / KCTC 7840 / NCYC 2677 / UAMH 7654</strain>
    </source>
</reference>
<dbReference type="PANTHER" id="PTHR23519:SF5">
    <property type="entry name" value="AUTOPHAGY-RELATED PROTEIN"/>
    <property type="match status" value="1"/>
</dbReference>
<feature type="transmembrane region" description="Helical" evidence="8">
    <location>
        <begin position="280"/>
        <end position="302"/>
    </location>
</feature>
<evidence type="ECO:0000313" key="10">
    <source>
        <dbReference type="EMBL" id="EJT49688.1"/>
    </source>
</evidence>
<comment type="function">
    <text evidence="8">Vacuolar effluxer which mediate the efflux of amino acids resulting from autophagic degradation. The release of autophagic amino acids allows the maintenance of protein synthesis and viability during nitrogen starvation.</text>
</comment>
<feature type="compositionally biased region" description="Basic and acidic residues" evidence="9">
    <location>
        <begin position="567"/>
        <end position="576"/>
    </location>
</feature>
<evidence type="ECO:0000256" key="5">
    <source>
        <dbReference type="ARBA" id="ARBA00022989"/>
    </source>
</evidence>
<gene>
    <name evidence="10" type="ORF">A1Q1_01186</name>
</gene>
<feature type="transmembrane region" description="Helical" evidence="8">
    <location>
        <begin position="339"/>
        <end position="364"/>
    </location>
</feature>
<dbReference type="GO" id="GO:0005774">
    <property type="term" value="C:vacuolar membrane"/>
    <property type="evidence" value="ECO:0007669"/>
    <property type="project" value="UniProtKB-SubCell"/>
</dbReference>
<dbReference type="InterPro" id="IPR050495">
    <property type="entry name" value="ATG22/LtaA_families"/>
</dbReference>
<dbReference type="Proteomes" id="UP000002748">
    <property type="component" value="Unassembled WGS sequence"/>
</dbReference>
<name>J5QXY1_TRIAS</name>
<dbReference type="GO" id="GO:0006914">
    <property type="term" value="P:autophagy"/>
    <property type="evidence" value="ECO:0007669"/>
    <property type="project" value="UniProtKB-KW"/>
</dbReference>
<keyword evidence="6 8" id="KW-0072">Autophagy</keyword>
<evidence type="ECO:0000256" key="4">
    <source>
        <dbReference type="ARBA" id="ARBA00022692"/>
    </source>
</evidence>
<protein>
    <recommendedName>
        <fullName evidence="8">Autophagy-related protein</fullName>
    </recommendedName>
</protein>
<comment type="subcellular location">
    <subcellularLocation>
        <location evidence="1 8">Vacuole membrane</location>
        <topology evidence="1 8">Multi-pass membrane protein</topology>
    </subcellularLocation>
</comment>
<comment type="caution">
    <text evidence="8">Lacks conserved residue(s) required for the propagation of feature annotation.</text>
</comment>
<feature type="transmembrane region" description="Helical" evidence="8">
    <location>
        <begin position="153"/>
        <end position="173"/>
    </location>
</feature>
<feature type="region of interest" description="Disordered" evidence="9">
    <location>
        <begin position="546"/>
        <end position="576"/>
    </location>
</feature>
<feature type="transmembrane region" description="Helical" evidence="8">
    <location>
        <begin position="376"/>
        <end position="394"/>
    </location>
</feature>
<dbReference type="PANTHER" id="PTHR23519">
    <property type="entry name" value="AUTOPHAGY-RELATED PROTEIN 22"/>
    <property type="match status" value="1"/>
</dbReference>
<keyword evidence="8" id="KW-0926">Vacuole</keyword>
<keyword evidence="3 8" id="KW-0813">Transport</keyword>
<dbReference type="Pfam" id="PF11700">
    <property type="entry name" value="ATG22"/>
    <property type="match status" value="1"/>
</dbReference>
<dbReference type="EMBL" id="ALBS01000161">
    <property type="protein sequence ID" value="EJT49688.1"/>
    <property type="molecule type" value="Genomic_DNA"/>
</dbReference>
<comment type="caution">
    <text evidence="10">The sequence shown here is derived from an EMBL/GenBank/DDBJ whole genome shotgun (WGS) entry which is preliminary data.</text>
</comment>
<feature type="transmembrane region" description="Helical" evidence="8">
    <location>
        <begin position="244"/>
        <end position="268"/>
    </location>
</feature>